<sequence length="100" mass="11140">MSDSSPQSLATDACVCRTASKQRSYIPTKMWCQSMAPQSRLRYNLPSKPHLASDAAGVARRHVVLRLDVQGFRIDLRGRWVLHGKEGLDGLDFTLIRGVS</sequence>
<gene>
    <name evidence="1" type="ORF">E2C01_032127</name>
</gene>
<evidence type="ECO:0000313" key="2">
    <source>
        <dbReference type="Proteomes" id="UP000324222"/>
    </source>
</evidence>
<reference evidence="1 2" key="1">
    <citation type="submission" date="2019-05" db="EMBL/GenBank/DDBJ databases">
        <title>Another draft genome of Portunus trituberculatus and its Hox gene families provides insights of decapod evolution.</title>
        <authorList>
            <person name="Jeong J.-H."/>
            <person name="Song I."/>
            <person name="Kim S."/>
            <person name="Choi T."/>
            <person name="Kim D."/>
            <person name="Ryu S."/>
            <person name="Kim W."/>
        </authorList>
    </citation>
    <scope>NUCLEOTIDE SEQUENCE [LARGE SCALE GENOMIC DNA]</scope>
    <source>
        <tissue evidence="1">Muscle</tissue>
    </source>
</reference>
<evidence type="ECO:0008006" key="3">
    <source>
        <dbReference type="Google" id="ProtNLM"/>
    </source>
</evidence>
<keyword evidence="2" id="KW-1185">Reference proteome</keyword>
<organism evidence="1 2">
    <name type="scientific">Portunus trituberculatus</name>
    <name type="common">Swimming crab</name>
    <name type="synonym">Neptunus trituberculatus</name>
    <dbReference type="NCBI Taxonomy" id="210409"/>
    <lineage>
        <taxon>Eukaryota</taxon>
        <taxon>Metazoa</taxon>
        <taxon>Ecdysozoa</taxon>
        <taxon>Arthropoda</taxon>
        <taxon>Crustacea</taxon>
        <taxon>Multicrustacea</taxon>
        <taxon>Malacostraca</taxon>
        <taxon>Eumalacostraca</taxon>
        <taxon>Eucarida</taxon>
        <taxon>Decapoda</taxon>
        <taxon>Pleocyemata</taxon>
        <taxon>Brachyura</taxon>
        <taxon>Eubrachyura</taxon>
        <taxon>Portunoidea</taxon>
        <taxon>Portunidae</taxon>
        <taxon>Portuninae</taxon>
        <taxon>Portunus</taxon>
    </lineage>
</organism>
<comment type="caution">
    <text evidence="1">The sequence shown here is derived from an EMBL/GenBank/DDBJ whole genome shotgun (WGS) entry which is preliminary data.</text>
</comment>
<name>A0A5B7EZS2_PORTR</name>
<proteinExistence type="predicted"/>
<dbReference type="AlphaFoldDB" id="A0A5B7EZS2"/>
<dbReference type="Proteomes" id="UP000324222">
    <property type="component" value="Unassembled WGS sequence"/>
</dbReference>
<accession>A0A5B7EZS2</accession>
<evidence type="ECO:0000313" key="1">
    <source>
        <dbReference type="EMBL" id="MPC38616.1"/>
    </source>
</evidence>
<protein>
    <recommendedName>
        <fullName evidence="3">FHA domain-containing protein</fullName>
    </recommendedName>
</protein>
<dbReference type="EMBL" id="VSRR010004121">
    <property type="protein sequence ID" value="MPC38616.1"/>
    <property type="molecule type" value="Genomic_DNA"/>
</dbReference>